<accession>A0A563VU07</accession>
<protein>
    <submittedName>
        <fullName evidence="1">Uncharacterized protein</fullName>
    </submittedName>
</protein>
<dbReference type="Proteomes" id="UP000320055">
    <property type="component" value="Unassembled WGS sequence"/>
</dbReference>
<name>A0A563VU07_9CYAN</name>
<keyword evidence="2" id="KW-1185">Reference proteome</keyword>
<dbReference type="AlphaFoldDB" id="A0A563VU07"/>
<evidence type="ECO:0000313" key="2">
    <source>
        <dbReference type="Proteomes" id="UP000320055"/>
    </source>
</evidence>
<organism evidence="1 2">
    <name type="scientific">Hyella patelloides LEGE 07179</name>
    <dbReference type="NCBI Taxonomy" id="945734"/>
    <lineage>
        <taxon>Bacteria</taxon>
        <taxon>Bacillati</taxon>
        <taxon>Cyanobacteriota</taxon>
        <taxon>Cyanophyceae</taxon>
        <taxon>Pleurocapsales</taxon>
        <taxon>Hyellaceae</taxon>
        <taxon>Hyella</taxon>
    </lineage>
</organism>
<gene>
    <name evidence="1" type="ORF">H1P_30006</name>
</gene>
<dbReference type="EMBL" id="CAACVJ010000223">
    <property type="protein sequence ID" value="VEP14930.1"/>
    <property type="molecule type" value="Genomic_DNA"/>
</dbReference>
<proteinExistence type="predicted"/>
<evidence type="ECO:0000313" key="1">
    <source>
        <dbReference type="EMBL" id="VEP14930.1"/>
    </source>
</evidence>
<sequence length="44" mass="5071">MRAFPEAFSPVKICELNFDKVKILIFVTVDYDSITKSLKSYSLI</sequence>
<reference evidence="1 2" key="1">
    <citation type="submission" date="2019-01" db="EMBL/GenBank/DDBJ databases">
        <authorList>
            <person name="Brito A."/>
        </authorList>
    </citation>
    <scope>NUCLEOTIDE SEQUENCE [LARGE SCALE GENOMIC DNA]</scope>
    <source>
        <strain evidence="1">1</strain>
    </source>
</reference>